<keyword evidence="7" id="KW-0378">Hydrolase</keyword>
<evidence type="ECO:0000256" key="1">
    <source>
        <dbReference type="ARBA" id="ARBA00022475"/>
    </source>
</evidence>
<keyword evidence="3" id="KW-0479">Metal-binding</keyword>
<comment type="caution">
    <text evidence="7">The sequence shown here is derived from an EMBL/GenBank/DDBJ whole genome shotgun (WGS) entry which is preliminary data.</text>
</comment>
<dbReference type="InterPro" id="IPR004843">
    <property type="entry name" value="Calcineurin-like_PHP"/>
</dbReference>
<dbReference type="PANTHER" id="PTHR34990">
    <property type="entry name" value="UDP-2,3-DIACYLGLUCOSAMINE HYDROLASE-RELATED"/>
    <property type="match status" value="1"/>
</dbReference>
<evidence type="ECO:0000256" key="5">
    <source>
        <dbReference type="ARBA" id="ARBA00023211"/>
    </source>
</evidence>
<protein>
    <submittedName>
        <fullName evidence="7">UDP-2,3-diacylglucosamine diphosphatase</fullName>
        <ecNumber evidence="7">3.6.1.54</ecNumber>
    </submittedName>
</protein>
<reference evidence="7 8" key="1">
    <citation type="submission" date="2024-06" db="EMBL/GenBank/DDBJ databases">
        <authorList>
            <person name="Li Z."/>
            <person name="Jiang Y."/>
        </authorList>
    </citation>
    <scope>NUCLEOTIDE SEQUENCE [LARGE SCALE GENOMIC DNA]</scope>
    <source>
        <strain evidence="7 8">HSW-8</strain>
    </source>
</reference>
<dbReference type="GO" id="GO:0016787">
    <property type="term" value="F:hydrolase activity"/>
    <property type="evidence" value="ECO:0007669"/>
    <property type="project" value="UniProtKB-KW"/>
</dbReference>
<dbReference type="PANTHER" id="PTHR34990:SF2">
    <property type="entry name" value="BLL8164 PROTEIN"/>
    <property type="match status" value="1"/>
</dbReference>
<keyword evidence="4" id="KW-0472">Membrane</keyword>
<dbReference type="InterPro" id="IPR029052">
    <property type="entry name" value="Metallo-depent_PP-like"/>
</dbReference>
<dbReference type="EC" id="3.6.1.54" evidence="7"/>
<dbReference type="Proteomes" id="UP001465331">
    <property type="component" value="Unassembled WGS sequence"/>
</dbReference>
<gene>
    <name evidence="7" type="ORF">ABSH63_07520</name>
</gene>
<evidence type="ECO:0000256" key="3">
    <source>
        <dbReference type="ARBA" id="ARBA00022723"/>
    </source>
</evidence>
<keyword evidence="2" id="KW-0997">Cell inner membrane</keyword>
<dbReference type="Pfam" id="PF00149">
    <property type="entry name" value="Metallophos"/>
    <property type="match status" value="1"/>
</dbReference>
<feature type="domain" description="Calcineurin-like phosphoesterase" evidence="6">
    <location>
        <begin position="26"/>
        <end position="227"/>
    </location>
</feature>
<dbReference type="InterPro" id="IPR043461">
    <property type="entry name" value="LpxH-like"/>
</dbReference>
<proteinExistence type="predicted"/>
<evidence type="ECO:0000313" key="8">
    <source>
        <dbReference type="Proteomes" id="UP001465331"/>
    </source>
</evidence>
<evidence type="ECO:0000313" key="7">
    <source>
        <dbReference type="EMBL" id="MES0873847.1"/>
    </source>
</evidence>
<evidence type="ECO:0000256" key="4">
    <source>
        <dbReference type="ARBA" id="ARBA00023136"/>
    </source>
</evidence>
<dbReference type="RefSeq" id="WP_352888702.1">
    <property type="nucleotide sequence ID" value="NZ_JBEPIJ010000006.1"/>
</dbReference>
<keyword evidence="8" id="KW-1185">Reference proteome</keyword>
<evidence type="ECO:0000259" key="6">
    <source>
        <dbReference type="Pfam" id="PF00149"/>
    </source>
</evidence>
<dbReference type="SUPFAM" id="SSF56300">
    <property type="entry name" value="Metallo-dependent phosphatases"/>
    <property type="match status" value="1"/>
</dbReference>
<sequence>MSAPIRSSPRPRRKDHIEPHGKTHYRTIWISDVHLGTPGCKAAHLVDFLKHHTCDHLYLVGDIVDGWKLRSGWYWPQEHTNVVRKILTKAKRGTRVHYVTGNHDEFLRKFVDYKLQIGNIRLVNEAVHQTADGRRLLVIHGDLFDVITRYHRWIAMAGDALYEGTMRFNFWFNRARAMLGMRYWSLSAFAKQHVKTAVNIVSTFEDSLARECRRRGFDGVVCGHIHHADARDIGGVSYYNCGDWVESCTALTEDNNGRIQVVRWVQLDHLNQGSPTVAPVTDARRAA</sequence>
<accession>A0ABV2A9C4</accession>
<organism evidence="7 8">
    <name type="scientific">Sinimarinibacterium thermocellulolyticum</name>
    <dbReference type="NCBI Taxonomy" id="3170016"/>
    <lineage>
        <taxon>Bacteria</taxon>
        <taxon>Pseudomonadati</taxon>
        <taxon>Pseudomonadota</taxon>
        <taxon>Gammaproteobacteria</taxon>
        <taxon>Nevskiales</taxon>
        <taxon>Nevskiaceae</taxon>
        <taxon>Sinimarinibacterium</taxon>
    </lineage>
</organism>
<evidence type="ECO:0000256" key="2">
    <source>
        <dbReference type="ARBA" id="ARBA00022519"/>
    </source>
</evidence>
<dbReference type="EMBL" id="JBEPIJ010000006">
    <property type="protein sequence ID" value="MES0873847.1"/>
    <property type="molecule type" value="Genomic_DNA"/>
</dbReference>
<keyword evidence="5" id="KW-0464">Manganese</keyword>
<name>A0ABV2A9C4_9GAMM</name>
<keyword evidence="1" id="KW-1003">Cell membrane</keyword>
<dbReference type="Gene3D" id="3.60.21.10">
    <property type="match status" value="1"/>
</dbReference>
<dbReference type="CDD" id="cd07398">
    <property type="entry name" value="MPP_YbbF-LpxH"/>
    <property type="match status" value="1"/>
</dbReference>